<accession>A0A6L2NS33</accession>
<sequence length="1723" mass="194853">MIRELSEKHSRLTKKHSDADPIHDLKGLDSHNKELHAKVNALHNLNEHWRAENKKVKRHYKELSKRQKVEVHPRNNKSSVKRKNHVDSSISYKRTLDSSCSKHMTGDHSRLKNFMKRFIETVRFRNDHFGAIMGYEDYMIGDRVIFRLYYVEGLEHNLFSVGQFYDSNQEVAFRKHSCYVRDTNGVELIKDSRGSNFYTISVEDIMKSSLICLLSKASKNKSWLWHCHLNHLNFGAINDLARKNLVRGLPRLKFEKDYLCSACQLGPAPTFLTPGQISLGLVPNLVPAVPYVPPTNKDLETLFQSMFYEYLEPPRVERSISLALAVPIPVNTAGTPFSTTIDQDAPSPSHSPSSSALQSPSLQQSVAAESTIIEDISLAHVDNDPFINVFASEPSSEASSSGDYIYKVKLDEYGDVLKNKARLVAKGYRQMKGINFEESFALVACIEAIRIFIANVASKNMTIYQMDVKTSFLNGELKEEVYVSQPEGFIDPDHPTLCLSSEEGSVWFKAGSSGVGIWYLKETAMALIAYADADNAVCQDTRRSTPGTAQFLGDKLVSWASKKQKSTVISTTKAEYIAMSGCYKMTGENVPAPAPTRSDDQILPFTAWLPIEKSNFVLDLHKKQKNPIFQISIDILHNTNFFRAFTASASVPAIYIQQFWNTFTYKAKTGAYSFLLDETRFVLDANLLRDALEIMPIDQAYQFVSPPSGDAIMDFVNQLGYTEVIHFVLRMATQILVLQMLWGIITSTNVNYAKLLREEFVQAIQTFLTDKANLGSPTKKGRKDKPHVILYCRFTKNDPYYNAYLVMVAKHDQKVAAEKEGKKKTASAKQPQSKPAIEKSSKPKPTAKPKAIKERPSKASTAKPPKPKPAKEKSTKTTPPQKAGKEATQPLPVVEGKGKAIVTEEQAAHLLLALHMPKKRSTTYQFIFQSWTPAIEASSTRPSAQAQDDTSTNIVRNSPSLTDVETCAAFEKTDSGGDTKILQIDEEQGRDVDEQVNLKEKTNELDQGQARSDPGRTPESRPPPEQVVIDEDQAGPDPGESRRALAGPDPEPIHDEFMDELYPKVQESLKFSTDEHVILEDPMSSTGTLSSMNNLKDAYAIGDQFINDKSTEDKPENPNVEAEVVSVVTVPIYQASSLVPPLTKNKTLDNTSRNLGSKVFTLDLRDLPHKIDEVVCESMRGVVHVALQALLRDRFRELPEADMKEILHQCMFETGTYKSLPEHVALYKALEASILKLLSHQHGRSMTLEMLLQAPPSNNLTLMLSNQPKWLKPIPDDERLATPELAWVIPTSHIHDAVNNWAKDLATTYQAPTENSILKKTGDMHTFMHWYYIVHLQFQMEECYKMLTDQIDWANPEGDQVRIDISKPLALSGLPGSEHALSISKMKAARYLDFGLELLVPEHMWINEVYTYDISASYGISHWWFHRQKFYIDRHIADLSRKVVRTHMRILSVVSIKAYSRYGYDYLKEITLRRADYQEYTIAEKDFKNLYPSDFEYLNLLLLQGYLNHLSGSDKCMLSTAVKLWTRNLVIRQRVKDFQLGIKSYKKQLNLTKPGWDAKGFEYKHDYTIIDSPRAAVFPVGNNKWKIMSFNEIYKFSDGTLTNIMEALDYRVKEYKNIRVIPKYHSEDGNPARANIKQALSSDQVSKSSQSDQAFTIKKIMSMAVQLSQAQDGEILQVDDQRLDLADDLKETQVHISSSITSHETKITTSMYKISHEESKTTS</sequence>
<evidence type="ECO:0000259" key="3">
    <source>
        <dbReference type="Pfam" id="PF13976"/>
    </source>
</evidence>
<protein>
    <submittedName>
        <fullName evidence="5">Integrase, catalytic region, zinc finger, CCHC-type, peptidase aspartic, catalytic</fullName>
    </submittedName>
</protein>
<evidence type="ECO:0000259" key="2">
    <source>
        <dbReference type="Pfam" id="PF07727"/>
    </source>
</evidence>
<feature type="compositionally biased region" description="Basic and acidic residues" evidence="1">
    <location>
        <begin position="987"/>
        <end position="1004"/>
    </location>
</feature>
<feature type="compositionally biased region" description="Basic and acidic residues" evidence="1">
    <location>
        <begin position="63"/>
        <end position="73"/>
    </location>
</feature>
<proteinExistence type="predicted"/>
<dbReference type="CDD" id="cd09272">
    <property type="entry name" value="RNase_HI_RT_Ty1"/>
    <property type="match status" value="1"/>
</dbReference>
<dbReference type="Pfam" id="PF07727">
    <property type="entry name" value="RVT_2"/>
    <property type="match status" value="1"/>
</dbReference>
<feature type="domain" description="Retrovirus-related Pol polyprotein from transposon TNT 1-94-like beta-barrel" evidence="4">
    <location>
        <begin position="96"/>
        <end position="166"/>
    </location>
</feature>
<feature type="region of interest" description="Disordered" evidence="1">
    <location>
        <begin position="1"/>
        <end position="27"/>
    </location>
</feature>
<dbReference type="PANTHER" id="PTHR11439:SF483">
    <property type="entry name" value="PEPTIDE SYNTHASE GLIP-LIKE, PUTATIVE (AFU_ORTHOLOGUE AFUA_3G12920)-RELATED"/>
    <property type="match status" value="1"/>
</dbReference>
<name>A0A6L2NS33_TANCI</name>
<comment type="caution">
    <text evidence="5">The sequence shown here is derived from an EMBL/GenBank/DDBJ whole genome shotgun (WGS) entry which is preliminary data.</text>
</comment>
<feature type="region of interest" description="Disordered" evidence="1">
    <location>
        <begin position="63"/>
        <end position="87"/>
    </location>
</feature>
<feature type="domain" description="Reverse transcriptase Ty1/copia-type" evidence="2">
    <location>
        <begin position="393"/>
        <end position="495"/>
    </location>
</feature>
<dbReference type="Pfam" id="PF13976">
    <property type="entry name" value="gag_pre-integrs"/>
    <property type="match status" value="1"/>
</dbReference>
<evidence type="ECO:0000313" key="5">
    <source>
        <dbReference type="EMBL" id="GEU89158.1"/>
    </source>
</evidence>
<dbReference type="InterPro" id="IPR025724">
    <property type="entry name" value="GAG-pre-integrase_dom"/>
</dbReference>
<organism evidence="5">
    <name type="scientific">Tanacetum cinerariifolium</name>
    <name type="common">Dalmatian daisy</name>
    <name type="synonym">Chrysanthemum cinerariifolium</name>
    <dbReference type="NCBI Taxonomy" id="118510"/>
    <lineage>
        <taxon>Eukaryota</taxon>
        <taxon>Viridiplantae</taxon>
        <taxon>Streptophyta</taxon>
        <taxon>Embryophyta</taxon>
        <taxon>Tracheophyta</taxon>
        <taxon>Spermatophyta</taxon>
        <taxon>Magnoliopsida</taxon>
        <taxon>eudicotyledons</taxon>
        <taxon>Gunneridae</taxon>
        <taxon>Pentapetalae</taxon>
        <taxon>asterids</taxon>
        <taxon>campanulids</taxon>
        <taxon>Asterales</taxon>
        <taxon>Asteraceae</taxon>
        <taxon>Asteroideae</taxon>
        <taxon>Anthemideae</taxon>
        <taxon>Anthemidinae</taxon>
        <taxon>Tanacetum</taxon>
    </lineage>
</organism>
<dbReference type="PANTHER" id="PTHR11439">
    <property type="entry name" value="GAG-POL-RELATED RETROTRANSPOSON"/>
    <property type="match status" value="1"/>
</dbReference>
<dbReference type="EMBL" id="BKCJ010009901">
    <property type="protein sequence ID" value="GEU89158.1"/>
    <property type="molecule type" value="Genomic_DNA"/>
</dbReference>
<gene>
    <name evidence="5" type="ORF">Tci_061136</name>
</gene>
<evidence type="ECO:0000259" key="4">
    <source>
        <dbReference type="Pfam" id="PF22936"/>
    </source>
</evidence>
<evidence type="ECO:0000256" key="1">
    <source>
        <dbReference type="SAM" id="MobiDB-lite"/>
    </source>
</evidence>
<feature type="region of interest" description="Disordered" evidence="1">
    <location>
        <begin position="978"/>
        <end position="1053"/>
    </location>
</feature>
<feature type="region of interest" description="Disordered" evidence="1">
    <location>
        <begin position="938"/>
        <end position="959"/>
    </location>
</feature>
<feature type="compositionally biased region" description="Low complexity" evidence="1">
    <location>
        <begin position="342"/>
        <end position="360"/>
    </location>
</feature>
<dbReference type="InterPro" id="IPR013103">
    <property type="entry name" value="RVT_2"/>
</dbReference>
<feature type="region of interest" description="Disordered" evidence="1">
    <location>
        <begin position="818"/>
        <end position="894"/>
    </location>
</feature>
<reference evidence="5" key="1">
    <citation type="journal article" date="2019" name="Sci. Rep.">
        <title>Draft genome of Tanacetum cinerariifolium, the natural source of mosquito coil.</title>
        <authorList>
            <person name="Yamashiro T."/>
            <person name="Shiraishi A."/>
            <person name="Satake H."/>
            <person name="Nakayama K."/>
        </authorList>
    </citation>
    <scope>NUCLEOTIDE SEQUENCE</scope>
</reference>
<feature type="region of interest" description="Disordered" evidence="1">
    <location>
        <begin position="337"/>
        <end position="360"/>
    </location>
</feature>
<dbReference type="InterPro" id="IPR054722">
    <property type="entry name" value="PolX-like_BBD"/>
</dbReference>
<feature type="domain" description="GAG-pre-integrase" evidence="3">
    <location>
        <begin position="198"/>
        <end position="266"/>
    </location>
</feature>
<dbReference type="Pfam" id="PF22936">
    <property type="entry name" value="Pol_BBD"/>
    <property type="match status" value="1"/>
</dbReference>